<dbReference type="InterPro" id="IPR002110">
    <property type="entry name" value="Ankyrin_rpt"/>
</dbReference>
<dbReference type="PANTHER" id="PTHR24198">
    <property type="entry name" value="ANKYRIN REPEAT AND PROTEIN KINASE DOMAIN-CONTAINING PROTEIN"/>
    <property type="match status" value="1"/>
</dbReference>
<dbReference type="SUPFAM" id="SSF48403">
    <property type="entry name" value="Ankyrin repeat"/>
    <property type="match status" value="1"/>
</dbReference>
<sequence length="367" mass="41188">DLDHAERTYMQLWERFRNGEAYFEVAQILMNQENPIKAVRVLFELARHSLLRNNMTLLDKCVQTILQIDPELKFLSSDQQLTFLSFSHIGKLTSQVVELTRRFDHSQSRDIYNSCAIGDIAHVEQMATTIKDPKKIKEIIESPNEEGLNLLHIAVLKGQLEIATLLVNFLKADVSKPIHSTAAHELAGLSPLDIAAIAGNDALMELLLQAGAKAHADNEKNPLHYSVENGHLSTAELLLSFKAPTNLREPNKGFTAFHLAVLNNKLGITKILLSSNDIDPSLPDKDGYSPLDYAVEKTMPDFVRVICECKKTILSADEIDSLLVKNNKNLKDDNLEAIREIEQILKEAKINRGLRDEEDHEEKEGAV</sequence>
<comment type="caution">
    <text evidence="3">The sequence shown here is derived from an EMBL/GenBank/DDBJ whole genome shotgun (WGS) entry which is preliminary data.</text>
</comment>
<proteinExistence type="predicted"/>
<organism evidence="3">
    <name type="scientific">marine sediment metagenome</name>
    <dbReference type="NCBI Taxonomy" id="412755"/>
    <lineage>
        <taxon>unclassified sequences</taxon>
        <taxon>metagenomes</taxon>
        <taxon>ecological metagenomes</taxon>
    </lineage>
</organism>
<accession>A0A0F9IY66</accession>
<keyword evidence="2" id="KW-0040">ANK repeat</keyword>
<dbReference type="PROSITE" id="PS50297">
    <property type="entry name" value="ANK_REP_REGION"/>
    <property type="match status" value="2"/>
</dbReference>
<keyword evidence="1" id="KW-0677">Repeat</keyword>
<gene>
    <name evidence="3" type="ORF">LCGC14_1523510</name>
</gene>
<dbReference type="Pfam" id="PF13857">
    <property type="entry name" value="Ank_5"/>
    <property type="match status" value="1"/>
</dbReference>
<evidence type="ECO:0000256" key="2">
    <source>
        <dbReference type="ARBA" id="ARBA00023043"/>
    </source>
</evidence>
<dbReference type="EMBL" id="LAZR01011336">
    <property type="protein sequence ID" value="KKM62258.1"/>
    <property type="molecule type" value="Genomic_DNA"/>
</dbReference>
<evidence type="ECO:0000313" key="3">
    <source>
        <dbReference type="EMBL" id="KKM62258.1"/>
    </source>
</evidence>
<dbReference type="PROSITE" id="PS50088">
    <property type="entry name" value="ANK_REPEAT"/>
    <property type="match status" value="2"/>
</dbReference>
<dbReference type="Pfam" id="PF12796">
    <property type="entry name" value="Ank_2"/>
    <property type="match status" value="1"/>
</dbReference>
<dbReference type="SMART" id="SM00248">
    <property type="entry name" value="ANK"/>
    <property type="match status" value="5"/>
</dbReference>
<name>A0A0F9IY66_9ZZZZ</name>
<dbReference type="Pfam" id="PF00023">
    <property type="entry name" value="Ank"/>
    <property type="match status" value="1"/>
</dbReference>
<dbReference type="InterPro" id="IPR036770">
    <property type="entry name" value="Ankyrin_rpt-contain_sf"/>
</dbReference>
<dbReference type="PANTHER" id="PTHR24198:SF194">
    <property type="entry name" value="INVERSIN-A"/>
    <property type="match status" value="1"/>
</dbReference>
<evidence type="ECO:0000256" key="1">
    <source>
        <dbReference type="ARBA" id="ARBA00022737"/>
    </source>
</evidence>
<reference evidence="3" key="1">
    <citation type="journal article" date="2015" name="Nature">
        <title>Complex archaea that bridge the gap between prokaryotes and eukaryotes.</title>
        <authorList>
            <person name="Spang A."/>
            <person name="Saw J.H."/>
            <person name="Jorgensen S.L."/>
            <person name="Zaremba-Niedzwiedzka K."/>
            <person name="Martijn J."/>
            <person name="Lind A.E."/>
            <person name="van Eijk R."/>
            <person name="Schleper C."/>
            <person name="Guy L."/>
            <person name="Ettema T.J."/>
        </authorList>
    </citation>
    <scope>NUCLEOTIDE SEQUENCE</scope>
</reference>
<dbReference type="AlphaFoldDB" id="A0A0F9IY66"/>
<protein>
    <submittedName>
        <fullName evidence="3">Uncharacterized protein</fullName>
    </submittedName>
</protein>
<feature type="non-terminal residue" evidence="3">
    <location>
        <position position="1"/>
    </location>
</feature>
<dbReference type="Gene3D" id="1.25.40.20">
    <property type="entry name" value="Ankyrin repeat-containing domain"/>
    <property type="match status" value="2"/>
</dbReference>